<dbReference type="VEuPathDB" id="FungiDB:KRP22_3041"/>
<dbReference type="EMBL" id="DS566017">
    <property type="status" value="NOT_ANNOTATED_CDS"/>
    <property type="molecule type" value="Genomic_DNA"/>
</dbReference>
<reference evidence="2" key="1">
    <citation type="journal article" date="2006" name="Science">
        <title>Phytophthora genome sequences uncover evolutionary origins and mechanisms of pathogenesis.</title>
        <authorList>
            <person name="Tyler B.M."/>
            <person name="Tripathy S."/>
            <person name="Zhang X."/>
            <person name="Dehal P."/>
            <person name="Jiang R.H."/>
            <person name="Aerts A."/>
            <person name="Arredondo F.D."/>
            <person name="Baxter L."/>
            <person name="Bensasson D."/>
            <person name="Beynon J.L."/>
            <person name="Chapman J."/>
            <person name="Damasceno C.M."/>
            <person name="Dorrance A.E."/>
            <person name="Dou D."/>
            <person name="Dickerman A.W."/>
            <person name="Dubchak I.L."/>
            <person name="Garbelotto M."/>
            <person name="Gijzen M."/>
            <person name="Gordon S.G."/>
            <person name="Govers F."/>
            <person name="Grunwald N.J."/>
            <person name="Huang W."/>
            <person name="Ivors K.L."/>
            <person name="Jones R.W."/>
            <person name="Kamoun S."/>
            <person name="Krampis K."/>
            <person name="Lamour K.H."/>
            <person name="Lee M.K."/>
            <person name="McDonald W.H."/>
            <person name="Medina M."/>
            <person name="Meijer H.J."/>
            <person name="Nordberg E.K."/>
            <person name="Maclean D.J."/>
            <person name="Ospina-Giraldo M.D."/>
            <person name="Morris P.F."/>
            <person name="Phuntumart V."/>
            <person name="Putnam N.H."/>
            <person name="Rash S."/>
            <person name="Rose J.K."/>
            <person name="Sakihama Y."/>
            <person name="Salamov A.A."/>
            <person name="Savidor A."/>
            <person name="Scheuring C.F."/>
            <person name="Smith B.M."/>
            <person name="Sobral B.W."/>
            <person name="Terry A."/>
            <person name="Torto-Alalibo T.A."/>
            <person name="Win J."/>
            <person name="Xu Z."/>
            <person name="Zhang H."/>
            <person name="Grigoriev I.V."/>
            <person name="Rokhsar D.S."/>
            <person name="Boore J.L."/>
        </authorList>
    </citation>
    <scope>NUCLEOTIDE SEQUENCE [LARGE SCALE GENOMIC DNA]</scope>
    <source>
        <strain evidence="2">Pr102</strain>
    </source>
</reference>
<dbReference type="EnsemblProtists" id="Phyra76785">
    <property type="protein sequence ID" value="Phyra76785"/>
    <property type="gene ID" value="Phyra76785"/>
</dbReference>
<reference evidence="1" key="2">
    <citation type="submission" date="2015-06" db="UniProtKB">
        <authorList>
            <consortium name="EnsemblProtists"/>
        </authorList>
    </citation>
    <scope>IDENTIFICATION</scope>
    <source>
        <strain evidence="1">Pr102</strain>
    </source>
</reference>
<dbReference type="OMA" id="VACWGPV"/>
<dbReference type="AlphaFoldDB" id="H3GKI9"/>
<keyword evidence="2" id="KW-1185">Reference proteome</keyword>
<evidence type="ECO:0008006" key="3">
    <source>
        <dbReference type="Google" id="ProtNLM"/>
    </source>
</evidence>
<protein>
    <recommendedName>
        <fullName evidence="3">Anaphase-promoting complex subunit 4 WD40 domain-containing protein</fullName>
    </recommendedName>
</protein>
<sequence>MADAELRVSSTKLQGFLPFPTWNGTVSAPDGDSRGLCSVLGAEGELVVLQNSRNDECDSWLRVLKVLSPAVDKFSSFCQCWTRGAAVVATAHDRSLTFYDSEDFRVLARLRLRYSVTAMDITQRRRNGDGDDVEYMLVVGTSFGCFLYKVSLSSGLGAAQVVEPVASAHKGVAVCMVKFSHDGSTAALGSLDGRLFMQRLNSHDDDALETFGSSVLSRVLAAPRVTSMSFSACSTKLVVATRKGNVYVYTRVSETGQWQSLTSCQHLSANPKPKAGGAAGVSKAATAAQTLVACWGPVFVVCSRVITSRLEVYDFDSGSLLRSLQVAPATSAVLNQWVDQQLVTGVCGWQLPSGHWRLLCHDTSAKLAVVQWPFLDVIQAPLR</sequence>
<evidence type="ECO:0000313" key="2">
    <source>
        <dbReference type="Proteomes" id="UP000005238"/>
    </source>
</evidence>
<dbReference type="InterPro" id="IPR036322">
    <property type="entry name" value="WD40_repeat_dom_sf"/>
</dbReference>
<dbReference type="VEuPathDB" id="FungiDB:KRP23_3721"/>
<dbReference type="HOGENOM" id="CLU_057966_0_0_1"/>
<evidence type="ECO:0000313" key="1">
    <source>
        <dbReference type="EnsemblProtists" id="Phyra76785"/>
    </source>
</evidence>
<dbReference type="SUPFAM" id="SSF50978">
    <property type="entry name" value="WD40 repeat-like"/>
    <property type="match status" value="1"/>
</dbReference>
<dbReference type="InParanoid" id="H3GKI9"/>
<dbReference type="Proteomes" id="UP000005238">
    <property type="component" value="Unassembled WGS sequence"/>
</dbReference>
<organism evidence="1 2">
    <name type="scientific">Phytophthora ramorum</name>
    <name type="common">Sudden oak death agent</name>
    <dbReference type="NCBI Taxonomy" id="164328"/>
    <lineage>
        <taxon>Eukaryota</taxon>
        <taxon>Sar</taxon>
        <taxon>Stramenopiles</taxon>
        <taxon>Oomycota</taxon>
        <taxon>Peronosporomycetes</taxon>
        <taxon>Peronosporales</taxon>
        <taxon>Peronosporaceae</taxon>
        <taxon>Phytophthora</taxon>
    </lineage>
</organism>
<dbReference type="InterPro" id="IPR015943">
    <property type="entry name" value="WD40/YVTN_repeat-like_dom_sf"/>
</dbReference>
<proteinExistence type="predicted"/>
<dbReference type="Gene3D" id="2.130.10.10">
    <property type="entry name" value="YVTN repeat-like/Quinoprotein amine dehydrogenase"/>
    <property type="match status" value="1"/>
</dbReference>
<accession>H3GKI9</accession>
<dbReference type="eggNOG" id="ENOG502SMBF">
    <property type="taxonomic scope" value="Eukaryota"/>
</dbReference>
<name>H3GKI9_PHYRM</name>